<evidence type="ECO:0000313" key="1">
    <source>
        <dbReference type="EMBL" id="GBM41476.1"/>
    </source>
</evidence>
<dbReference type="SUPFAM" id="SSF56672">
    <property type="entry name" value="DNA/RNA polymerases"/>
    <property type="match status" value="1"/>
</dbReference>
<keyword evidence="2" id="KW-1185">Reference proteome</keyword>
<comment type="caution">
    <text evidence="1">The sequence shown here is derived from an EMBL/GenBank/DDBJ whole genome shotgun (WGS) entry which is preliminary data.</text>
</comment>
<protein>
    <recommendedName>
        <fullName evidence="3">DNA-directed DNA polymerase</fullName>
    </recommendedName>
</protein>
<dbReference type="Proteomes" id="UP000499080">
    <property type="component" value="Unassembled WGS sequence"/>
</dbReference>
<sequence>MAAYRSKHLEKETIAMVPVRGYTNYTNFFPDAIRWLDFVATKENVFIEHALNMEGERKIDDITVDGFCEETNTVYQFHGCFYHGCPDYFEGDTFNSLTAATMKTLFERTANTTAMLRNRGYTVTEEWEHTYQNRLKQNLELKQFVSDHELQDRLNPRDAFYRGRTNTVKLYFEGKAKYVDFTSLYPWVKVSAIVWDSKKDFIPQETGTNIFLVAFTTAWARLKLYSEMDKLGEAVLYHDTDSIIYASNGKNDPPLGNFLGEFTDELDGEFITTFISGGPMDCAYRTSQGKTCCKVRGFTMNFQNTQTLNFESIKHLVCSLDRKATIPLNDAAKIIRDAKRRKVFNVQQTKLYRIVYDKRIIKEDFPTIPYGC</sequence>
<organism evidence="1 2">
    <name type="scientific">Araneus ventricosus</name>
    <name type="common">Orbweaver spider</name>
    <name type="synonym">Epeira ventricosa</name>
    <dbReference type="NCBI Taxonomy" id="182803"/>
    <lineage>
        <taxon>Eukaryota</taxon>
        <taxon>Metazoa</taxon>
        <taxon>Ecdysozoa</taxon>
        <taxon>Arthropoda</taxon>
        <taxon>Chelicerata</taxon>
        <taxon>Arachnida</taxon>
        <taxon>Araneae</taxon>
        <taxon>Araneomorphae</taxon>
        <taxon>Entelegynae</taxon>
        <taxon>Araneoidea</taxon>
        <taxon>Araneidae</taxon>
        <taxon>Araneus</taxon>
    </lineage>
</organism>
<evidence type="ECO:0008006" key="3">
    <source>
        <dbReference type="Google" id="ProtNLM"/>
    </source>
</evidence>
<accession>A0A4Y2FLN5</accession>
<dbReference type="PANTHER" id="PTHR33568:SF3">
    <property type="entry name" value="DNA-DIRECTED DNA POLYMERASE"/>
    <property type="match status" value="1"/>
</dbReference>
<dbReference type="InterPro" id="IPR043502">
    <property type="entry name" value="DNA/RNA_pol_sf"/>
</dbReference>
<dbReference type="PANTHER" id="PTHR33568">
    <property type="entry name" value="DNA POLYMERASE"/>
    <property type="match status" value="1"/>
</dbReference>
<dbReference type="Gene3D" id="3.90.1600.10">
    <property type="entry name" value="Palm domain of DNA polymerase"/>
    <property type="match status" value="1"/>
</dbReference>
<dbReference type="EMBL" id="BGPR01000963">
    <property type="protein sequence ID" value="GBM41476.1"/>
    <property type="molecule type" value="Genomic_DNA"/>
</dbReference>
<dbReference type="OrthoDB" id="5985876at2759"/>
<dbReference type="InterPro" id="IPR023211">
    <property type="entry name" value="DNA_pol_palm_dom_sf"/>
</dbReference>
<name>A0A4Y2FLN5_ARAVE</name>
<reference evidence="1 2" key="1">
    <citation type="journal article" date="2019" name="Sci. Rep.">
        <title>Orb-weaving spider Araneus ventricosus genome elucidates the spidroin gene catalogue.</title>
        <authorList>
            <person name="Kono N."/>
            <person name="Nakamura H."/>
            <person name="Ohtoshi R."/>
            <person name="Moran D.A.P."/>
            <person name="Shinohara A."/>
            <person name="Yoshida Y."/>
            <person name="Fujiwara M."/>
            <person name="Mori M."/>
            <person name="Tomita M."/>
            <person name="Arakawa K."/>
        </authorList>
    </citation>
    <scope>NUCLEOTIDE SEQUENCE [LARGE SCALE GENOMIC DNA]</scope>
</reference>
<proteinExistence type="predicted"/>
<evidence type="ECO:0000313" key="2">
    <source>
        <dbReference type="Proteomes" id="UP000499080"/>
    </source>
</evidence>
<dbReference type="GO" id="GO:0071897">
    <property type="term" value="P:DNA biosynthetic process"/>
    <property type="evidence" value="ECO:0007669"/>
    <property type="project" value="UniProtKB-ARBA"/>
</dbReference>
<dbReference type="AlphaFoldDB" id="A0A4Y2FLN5"/>
<gene>
    <name evidence="1" type="ORF">AVEN_130941_1</name>
</gene>